<evidence type="ECO:0000313" key="1">
    <source>
        <dbReference type="EMBL" id="QCD86174.1"/>
    </source>
</evidence>
<reference evidence="1 2" key="1">
    <citation type="submission" date="2019-04" db="EMBL/GenBank/DDBJ databases">
        <title>An improved genome assembly and genetic linkage map for asparagus bean, Vigna unguiculata ssp. sesquipedialis.</title>
        <authorList>
            <person name="Xia Q."/>
            <person name="Zhang R."/>
            <person name="Dong Y."/>
        </authorList>
    </citation>
    <scope>NUCLEOTIDE SEQUENCE [LARGE SCALE GENOMIC DNA]</scope>
    <source>
        <tissue evidence="1">Leaf</tissue>
    </source>
</reference>
<sequence length="345" mass="38928">MDYVYCFGNYSSSCRGKTDFRTSKAYQEKLNKAKNHVLVLHYFEMEFDADACDPRSDFDAFEHVHVEPLENTIVSPCTIEHLHIPVANSMIDVCSDFDEIFKEKLDSDFKNNSLVLFDGSKVDMADFEGIDDENAWTDIELEIEFAELLDALELNRDEIIGGTCIDDRCVICKEIDTVIDSTYNSFDGVNDPTTIIVDFDYPPIFDEEFTDSTVFADLDFRIGAANLVPAVFSEFPGVNFAIIEAEIPALTLDKMVQQPQQNTTEKHIKTGLDRFQQNDLQNQIGAHMKLPDKLADALLGFEAHSDSSQLNLILCSTFHRSNPVFILCHCSQLLSMLLELLGSLP</sequence>
<protein>
    <submittedName>
        <fullName evidence="1">Uncharacterized protein</fullName>
    </submittedName>
</protein>
<organism evidence="1 2">
    <name type="scientific">Vigna unguiculata</name>
    <name type="common">Cowpea</name>
    <dbReference type="NCBI Taxonomy" id="3917"/>
    <lineage>
        <taxon>Eukaryota</taxon>
        <taxon>Viridiplantae</taxon>
        <taxon>Streptophyta</taxon>
        <taxon>Embryophyta</taxon>
        <taxon>Tracheophyta</taxon>
        <taxon>Spermatophyta</taxon>
        <taxon>Magnoliopsida</taxon>
        <taxon>eudicotyledons</taxon>
        <taxon>Gunneridae</taxon>
        <taxon>Pentapetalae</taxon>
        <taxon>rosids</taxon>
        <taxon>fabids</taxon>
        <taxon>Fabales</taxon>
        <taxon>Fabaceae</taxon>
        <taxon>Papilionoideae</taxon>
        <taxon>50 kb inversion clade</taxon>
        <taxon>NPAAA clade</taxon>
        <taxon>indigoferoid/millettioid clade</taxon>
        <taxon>Phaseoleae</taxon>
        <taxon>Vigna</taxon>
    </lineage>
</organism>
<gene>
    <name evidence="1" type="ORF">DEO72_LG3g695</name>
</gene>
<dbReference type="EMBL" id="CP039347">
    <property type="protein sequence ID" value="QCD86174.1"/>
    <property type="molecule type" value="Genomic_DNA"/>
</dbReference>
<dbReference type="Proteomes" id="UP000501690">
    <property type="component" value="Linkage Group LG3"/>
</dbReference>
<proteinExistence type="predicted"/>
<evidence type="ECO:0000313" key="2">
    <source>
        <dbReference type="Proteomes" id="UP000501690"/>
    </source>
</evidence>
<name>A0A4D6LD26_VIGUN</name>
<keyword evidence="2" id="KW-1185">Reference proteome</keyword>
<accession>A0A4D6LD26</accession>
<dbReference type="AlphaFoldDB" id="A0A4D6LD26"/>